<keyword evidence="4" id="KW-1185">Reference proteome</keyword>
<dbReference type="RefSeq" id="XP_007416924.1">
    <property type="nucleotide sequence ID" value="XM_007416862.1"/>
</dbReference>
<feature type="region of interest" description="Disordered" evidence="1">
    <location>
        <begin position="75"/>
        <end position="96"/>
    </location>
</feature>
<feature type="domain" description="CxC1-like cysteine cluster associated with KDZ transposases" evidence="2">
    <location>
        <begin position="145"/>
        <end position="241"/>
    </location>
</feature>
<dbReference type="VEuPathDB" id="FungiDB:MELLADRAFT_94091"/>
<dbReference type="AlphaFoldDB" id="F4S6D2"/>
<evidence type="ECO:0000259" key="2">
    <source>
        <dbReference type="Pfam" id="PF18802"/>
    </source>
</evidence>
<evidence type="ECO:0000313" key="3">
    <source>
        <dbReference type="EMBL" id="EGF99790.1"/>
    </source>
</evidence>
<dbReference type="GeneID" id="18936778"/>
<protein>
    <recommendedName>
        <fullName evidence="2">CxC1-like cysteine cluster associated with KDZ transposases domain-containing protein</fullName>
    </recommendedName>
</protein>
<dbReference type="OrthoDB" id="2504500at2759"/>
<sequence>MVMPGKEILPNKAKRAKPATRAPKTAIGARLAAMEAQEAQDSRPRLNALNAAAPAAQEPLQGPLTEDQFNQQPLYDDLVRPGDANSSGNEEVQPDAMDRSDYYRSITYQERCLREEANWNKVVPAMFLAFMPCSKATFQWADPLLWNHDYNTPCICSTWQLKDVEIDVIDFLGRLKMTIQVCKCTPDVVRLVRQGFIGGTPKEPRTAFSIRMLRYHHILWKHCSVRLAPFVEAQDEYLDARNSLLLIKGSDKSRDWRKGFSAAVDVFRDMLRLQDDLASKALKLTPGDHLASTCPPCFGPKVAGKRASEPDVIVCFDGNFQHRRHKAASAGWRGEAGITPPLFMAPTEVKYWETKMGVQRAGAKDVIHPCSEQHTAADDVRGRQTFPAYDETGLMGMACRHDQALKFINIIQSGERGHFPVAMLDWLFKQSEHDMRYAVLYDIGCNMERGILKVLQHL</sequence>
<accession>F4S6D2</accession>
<dbReference type="EMBL" id="GL883154">
    <property type="protein sequence ID" value="EGF99790.1"/>
    <property type="molecule type" value="Genomic_DNA"/>
</dbReference>
<reference evidence="4" key="1">
    <citation type="journal article" date="2011" name="Proc. Natl. Acad. Sci. U.S.A.">
        <title>Obligate biotrophy features unraveled by the genomic analysis of rust fungi.</title>
        <authorList>
            <person name="Duplessis S."/>
            <person name="Cuomo C.A."/>
            <person name="Lin Y.-C."/>
            <person name="Aerts A."/>
            <person name="Tisserant E."/>
            <person name="Veneault-Fourrey C."/>
            <person name="Joly D.L."/>
            <person name="Hacquard S."/>
            <person name="Amselem J."/>
            <person name="Cantarel B.L."/>
            <person name="Chiu R."/>
            <person name="Coutinho P.M."/>
            <person name="Feau N."/>
            <person name="Field M."/>
            <person name="Frey P."/>
            <person name="Gelhaye E."/>
            <person name="Goldberg J."/>
            <person name="Grabherr M.G."/>
            <person name="Kodira C.D."/>
            <person name="Kohler A."/>
            <person name="Kuees U."/>
            <person name="Lindquist E.A."/>
            <person name="Lucas S.M."/>
            <person name="Mago R."/>
            <person name="Mauceli E."/>
            <person name="Morin E."/>
            <person name="Murat C."/>
            <person name="Pangilinan J.L."/>
            <person name="Park R."/>
            <person name="Pearson M."/>
            <person name="Quesneville H."/>
            <person name="Rouhier N."/>
            <person name="Sakthikumar S."/>
            <person name="Salamov A.A."/>
            <person name="Schmutz J."/>
            <person name="Selles B."/>
            <person name="Shapiro H."/>
            <person name="Tanguay P."/>
            <person name="Tuskan G.A."/>
            <person name="Henrissat B."/>
            <person name="Van de Peer Y."/>
            <person name="Rouze P."/>
            <person name="Ellis J.G."/>
            <person name="Dodds P.N."/>
            <person name="Schein J.E."/>
            <person name="Zhong S."/>
            <person name="Hamelin R.C."/>
            <person name="Grigoriev I.V."/>
            <person name="Szabo L.J."/>
            <person name="Martin F."/>
        </authorList>
    </citation>
    <scope>NUCLEOTIDE SEQUENCE [LARGE SCALE GENOMIC DNA]</scope>
    <source>
        <strain evidence="4">98AG31 / pathotype 3-4-7</strain>
    </source>
</reference>
<dbReference type="PANTHER" id="PTHR33096:SF1">
    <property type="entry name" value="CXC1-LIKE CYSTEINE CLUSTER ASSOCIATED WITH KDZ TRANSPOSASES DOMAIN-CONTAINING PROTEIN"/>
    <property type="match status" value="1"/>
</dbReference>
<feature type="region of interest" description="Disordered" evidence="1">
    <location>
        <begin position="1"/>
        <end position="26"/>
    </location>
</feature>
<dbReference type="InParanoid" id="F4S6D2"/>
<gene>
    <name evidence="3" type="ORF">MELLADRAFT_94091</name>
</gene>
<evidence type="ECO:0000313" key="4">
    <source>
        <dbReference type="Proteomes" id="UP000001072"/>
    </source>
</evidence>
<dbReference type="KEGG" id="mlr:MELLADRAFT_94091"/>
<dbReference type="Pfam" id="PF18758">
    <property type="entry name" value="KDZ"/>
    <property type="match status" value="1"/>
</dbReference>
<evidence type="ECO:0000256" key="1">
    <source>
        <dbReference type="SAM" id="MobiDB-lite"/>
    </source>
</evidence>
<dbReference type="Pfam" id="PF18802">
    <property type="entry name" value="CxC1"/>
    <property type="match status" value="1"/>
</dbReference>
<dbReference type="Proteomes" id="UP000001072">
    <property type="component" value="Unassembled WGS sequence"/>
</dbReference>
<dbReference type="InterPro" id="IPR041320">
    <property type="entry name" value="CxC1"/>
</dbReference>
<organism evidence="4">
    <name type="scientific">Melampsora larici-populina (strain 98AG31 / pathotype 3-4-7)</name>
    <name type="common">Poplar leaf rust fungus</name>
    <dbReference type="NCBI Taxonomy" id="747676"/>
    <lineage>
        <taxon>Eukaryota</taxon>
        <taxon>Fungi</taxon>
        <taxon>Dikarya</taxon>
        <taxon>Basidiomycota</taxon>
        <taxon>Pucciniomycotina</taxon>
        <taxon>Pucciniomycetes</taxon>
        <taxon>Pucciniales</taxon>
        <taxon>Melampsoraceae</taxon>
        <taxon>Melampsora</taxon>
    </lineage>
</organism>
<name>F4S6D2_MELLP</name>
<dbReference type="InterPro" id="IPR040521">
    <property type="entry name" value="KDZ"/>
</dbReference>
<dbReference type="HOGENOM" id="CLU_011407_0_0_1"/>
<proteinExistence type="predicted"/>
<dbReference type="PANTHER" id="PTHR33096">
    <property type="entry name" value="CXC2 DOMAIN-CONTAINING PROTEIN"/>
    <property type="match status" value="1"/>
</dbReference>
<dbReference type="STRING" id="747676.F4S6D2"/>